<dbReference type="SUPFAM" id="SSF51735">
    <property type="entry name" value="NAD(P)-binding Rossmann-fold domains"/>
    <property type="match status" value="1"/>
</dbReference>
<dbReference type="InterPro" id="IPR008030">
    <property type="entry name" value="NmrA-like"/>
</dbReference>
<dbReference type="Proteomes" id="UP000070328">
    <property type="component" value="Unassembled WGS sequence"/>
</dbReference>
<dbReference type="EMBL" id="JFBX01000698">
    <property type="protein sequence ID" value="KXH30821.1"/>
    <property type="molecule type" value="Genomic_DNA"/>
</dbReference>
<keyword evidence="3" id="KW-1185">Reference proteome</keyword>
<proteinExistence type="predicted"/>
<dbReference type="PANTHER" id="PTHR47129:SF1">
    <property type="entry name" value="NMRA-LIKE DOMAIN-CONTAINING PROTEIN"/>
    <property type="match status" value="1"/>
</dbReference>
<dbReference type="Gene3D" id="3.40.50.720">
    <property type="entry name" value="NAD(P)-binding Rossmann-like Domain"/>
    <property type="match status" value="1"/>
</dbReference>
<dbReference type="Gene3D" id="3.90.25.10">
    <property type="entry name" value="UDP-galactose 4-epimerase, domain 1"/>
    <property type="match status" value="1"/>
</dbReference>
<dbReference type="OrthoDB" id="419598at2759"/>
<dbReference type="AlphaFoldDB" id="A0A135S4N8"/>
<sequence>MSSSTQHKVGIFPASGGIGGGTVKHILQRLSPLNLILIARNPSNLLHARELGADVRQADYDDDESIRNSFRGIKTLFLISYASVEVEHRFERHKFAIDTAIASGVKHIFYGSLGFAGSAENRESVAHVMKAHLMTEGYLQACRKEHAAVDFTIIREGLYTESYPLYTSFFDPARPVNEIKIPHDGAGPGIAWVKREELGEATAELISRYVADPDGFPYRQQTILFSGIKTLTLSETVSILSEIAKIPVQIKQVSDDEFASQAQVIPNFTYRGVDYSKPWASAFEAFRRGEAAAASPLLSELLGREPEDFKTTVMNSLKA</sequence>
<evidence type="ECO:0000313" key="3">
    <source>
        <dbReference type="Proteomes" id="UP000070328"/>
    </source>
</evidence>
<accession>A0A135S4N8</accession>
<reference evidence="2 3" key="1">
    <citation type="submission" date="2014-02" db="EMBL/GenBank/DDBJ databases">
        <title>The genome sequence of Colletotrichum simmondsii CBS122122.</title>
        <authorList>
            <person name="Baroncelli R."/>
            <person name="Thon M.R."/>
        </authorList>
    </citation>
    <scope>NUCLEOTIDE SEQUENCE [LARGE SCALE GENOMIC DNA]</scope>
    <source>
        <strain evidence="2 3">CBS122122</strain>
    </source>
</reference>
<dbReference type="Pfam" id="PF05368">
    <property type="entry name" value="NmrA"/>
    <property type="match status" value="1"/>
</dbReference>
<protein>
    <submittedName>
        <fullName evidence="2">NmrA family protein</fullName>
    </submittedName>
</protein>
<evidence type="ECO:0000313" key="2">
    <source>
        <dbReference type="EMBL" id="KXH30821.1"/>
    </source>
</evidence>
<organism evidence="2 3">
    <name type="scientific">Colletotrichum simmondsii</name>
    <dbReference type="NCBI Taxonomy" id="703756"/>
    <lineage>
        <taxon>Eukaryota</taxon>
        <taxon>Fungi</taxon>
        <taxon>Dikarya</taxon>
        <taxon>Ascomycota</taxon>
        <taxon>Pezizomycotina</taxon>
        <taxon>Sordariomycetes</taxon>
        <taxon>Hypocreomycetidae</taxon>
        <taxon>Glomerellales</taxon>
        <taxon>Glomerellaceae</taxon>
        <taxon>Colletotrichum</taxon>
        <taxon>Colletotrichum acutatum species complex</taxon>
    </lineage>
</organism>
<comment type="caution">
    <text evidence="2">The sequence shown here is derived from an EMBL/GenBank/DDBJ whole genome shotgun (WGS) entry which is preliminary data.</text>
</comment>
<dbReference type="InterPro" id="IPR052718">
    <property type="entry name" value="NmrA-type_oxidoreductase"/>
</dbReference>
<dbReference type="PANTHER" id="PTHR47129">
    <property type="entry name" value="QUINONE OXIDOREDUCTASE 2"/>
    <property type="match status" value="1"/>
</dbReference>
<name>A0A135S4N8_9PEZI</name>
<evidence type="ECO:0000259" key="1">
    <source>
        <dbReference type="Pfam" id="PF05368"/>
    </source>
</evidence>
<gene>
    <name evidence="2" type="ORF">CSIM01_01415</name>
</gene>
<dbReference type="InterPro" id="IPR036291">
    <property type="entry name" value="NAD(P)-bd_dom_sf"/>
</dbReference>
<feature type="domain" description="NmrA-like" evidence="1">
    <location>
        <begin position="6"/>
        <end position="260"/>
    </location>
</feature>